<keyword evidence="1" id="KW-0862">Zinc</keyword>
<dbReference type="KEGG" id="coy:HF329_17130"/>
<protein>
    <submittedName>
        <fullName evidence="2">Lanthionine synthetase C family protein</fullName>
    </submittedName>
</protein>
<dbReference type="GO" id="GO:0031179">
    <property type="term" value="P:peptide modification"/>
    <property type="evidence" value="ECO:0007669"/>
    <property type="project" value="InterPro"/>
</dbReference>
<reference evidence="4 5" key="1">
    <citation type="submission" date="2020-04" db="EMBL/GenBank/DDBJ databases">
        <authorList>
            <person name="Kittiwongwattana C."/>
        </authorList>
    </citation>
    <scope>NUCLEOTIDE SEQUENCE [LARGE SCALE GENOMIC DNA]</scope>
    <source>
        <strain evidence="5">1303</strain>
        <strain evidence="4">1310</strain>
    </source>
</reference>
<feature type="binding site" evidence="1">
    <location>
        <position position="308"/>
    </location>
    <ligand>
        <name>Zn(2+)</name>
        <dbReference type="ChEBI" id="CHEBI:29105"/>
    </ligand>
</feature>
<dbReference type="CDD" id="cd04793">
    <property type="entry name" value="LanC"/>
    <property type="match status" value="1"/>
</dbReference>
<gene>
    <name evidence="3" type="ORF">HF324_16715</name>
    <name evidence="2" type="ORF">HF329_17130</name>
</gene>
<dbReference type="PRINTS" id="PR01955">
    <property type="entry name" value="LANCFRANKIA"/>
</dbReference>
<accession>A0AAE6ZHP7</accession>
<dbReference type="EMBL" id="CP051204">
    <property type="protein sequence ID" value="QJB39410.1"/>
    <property type="molecule type" value="Genomic_DNA"/>
</dbReference>
<dbReference type="EMBL" id="CP051205">
    <property type="protein sequence ID" value="QJB32946.1"/>
    <property type="molecule type" value="Genomic_DNA"/>
</dbReference>
<proteinExistence type="predicted"/>
<organism evidence="2 4">
    <name type="scientific">Chitinophaga oryzae</name>
    <dbReference type="NCBI Taxonomy" id="2725414"/>
    <lineage>
        <taxon>Bacteria</taxon>
        <taxon>Pseudomonadati</taxon>
        <taxon>Bacteroidota</taxon>
        <taxon>Chitinophagia</taxon>
        <taxon>Chitinophagales</taxon>
        <taxon>Chitinophagaceae</taxon>
        <taxon>Chitinophaga</taxon>
    </lineage>
</organism>
<dbReference type="InterPro" id="IPR007822">
    <property type="entry name" value="LANC-like"/>
</dbReference>
<evidence type="ECO:0000313" key="5">
    <source>
        <dbReference type="Proteomes" id="UP000503144"/>
    </source>
</evidence>
<dbReference type="AlphaFoldDB" id="A0AAE6ZHP7"/>
<feature type="binding site" evidence="1">
    <location>
        <position position="257"/>
    </location>
    <ligand>
        <name>Zn(2+)</name>
        <dbReference type="ChEBI" id="CHEBI:29105"/>
    </ligand>
</feature>
<name>A0AAE6ZHP7_9BACT</name>
<dbReference type="RefSeq" id="WP_168805629.1">
    <property type="nucleotide sequence ID" value="NZ_CP051204.2"/>
</dbReference>
<feature type="binding site" evidence="1">
    <location>
        <position position="307"/>
    </location>
    <ligand>
        <name>Zn(2+)</name>
        <dbReference type="ChEBI" id="CHEBI:29105"/>
    </ligand>
</feature>
<dbReference type="Proteomes" id="UP000502421">
    <property type="component" value="Chromosome"/>
</dbReference>
<evidence type="ECO:0000256" key="1">
    <source>
        <dbReference type="PIRSR" id="PIRSR607822-1"/>
    </source>
</evidence>
<sequence length="400" mass="45074">MTTGSALTRIYQDHLRVLESKTYDPYFGESLFKGPWGVLLYLFYYERYVDNRAPCAGSWLQQLYGALRPQPVAGYSYCNGTTGPFWLLQHLYAQRFIDIDIEELSAGYIPAAIAESEKCLAEQNFDLLHGSAGICHHLLSYVHLEAVRTHLEKFVAAVAAASRMTPHGRSLPVFVLFDPPRESGVDTFSLAHGTCSVLILLSRACLAGIAPDTCRQLIYECIDFMWHHQNPRVAGTPHALFPGILDGRAPYSRLSWCYGDFNVAVALWHCGKALQEERWQQQALEVMHYTLRRDTDQTAGIVDACLCHGSAGIAAFYRRFWHETGDPLFRTAADHWHHNTLQKVAFSDQAGVYGVRGWEGVDKQWEYCWDLLDGSSGIGLSLLSHTLDSPLYWDEAFLLS</sequence>
<evidence type="ECO:0000313" key="2">
    <source>
        <dbReference type="EMBL" id="QJB32946.1"/>
    </source>
</evidence>
<reference evidence="2 5" key="2">
    <citation type="submission" date="2020-09" db="EMBL/GenBank/DDBJ databases">
        <authorList>
            <person name="Kittiwongwattana C."/>
        </authorList>
    </citation>
    <scope>NUCLEOTIDE SEQUENCE</scope>
    <source>
        <strain evidence="3 5">1303</strain>
        <strain evidence="2">1310</strain>
    </source>
</reference>
<dbReference type="InterPro" id="IPR033889">
    <property type="entry name" value="LanC"/>
</dbReference>
<evidence type="ECO:0000313" key="4">
    <source>
        <dbReference type="Proteomes" id="UP000502421"/>
    </source>
</evidence>
<dbReference type="PRINTS" id="PR01950">
    <property type="entry name" value="LANCSUPER"/>
</dbReference>
<dbReference type="Pfam" id="PF05147">
    <property type="entry name" value="LANC_like"/>
    <property type="match status" value="1"/>
</dbReference>
<evidence type="ECO:0000313" key="3">
    <source>
        <dbReference type="EMBL" id="QJB39410.1"/>
    </source>
</evidence>
<keyword evidence="5" id="KW-1185">Reference proteome</keyword>
<dbReference type="SUPFAM" id="SSF158745">
    <property type="entry name" value="LanC-like"/>
    <property type="match status" value="1"/>
</dbReference>
<dbReference type="SMART" id="SM01260">
    <property type="entry name" value="LANC_like"/>
    <property type="match status" value="1"/>
</dbReference>
<dbReference type="Proteomes" id="UP000503144">
    <property type="component" value="Chromosome"/>
</dbReference>
<dbReference type="GO" id="GO:0046872">
    <property type="term" value="F:metal ion binding"/>
    <property type="evidence" value="ECO:0007669"/>
    <property type="project" value="UniProtKB-KW"/>
</dbReference>
<keyword evidence="1" id="KW-0479">Metal-binding</keyword>
<dbReference type="Gene3D" id="1.50.10.20">
    <property type="match status" value="1"/>
</dbReference>